<dbReference type="OrthoDB" id="4737695at2"/>
<organism evidence="1 2">
    <name type="scientific">Mycobacterium numidiamassiliense</name>
    <dbReference type="NCBI Taxonomy" id="1841861"/>
    <lineage>
        <taxon>Bacteria</taxon>
        <taxon>Bacillati</taxon>
        <taxon>Actinomycetota</taxon>
        <taxon>Actinomycetes</taxon>
        <taxon>Mycobacteriales</taxon>
        <taxon>Mycobacteriaceae</taxon>
        <taxon>Mycobacterium</taxon>
    </lineage>
</organism>
<reference evidence="1 2" key="1">
    <citation type="submission" date="2017-01" db="EMBL/GenBank/DDBJ databases">
        <authorList>
            <consortium name="Urmite Genomes"/>
        </authorList>
    </citation>
    <scope>NUCLEOTIDE SEQUENCE [LARGE SCALE GENOMIC DNA]</scope>
    <source>
        <strain evidence="1 2">AB215</strain>
    </source>
</reference>
<evidence type="ECO:0000313" key="1">
    <source>
        <dbReference type="EMBL" id="SPM42895.1"/>
    </source>
</evidence>
<protein>
    <submittedName>
        <fullName evidence="1">Uncharacterized protein</fullName>
    </submittedName>
</protein>
<accession>A0A2U3PGW2</accession>
<evidence type="ECO:0000313" key="2">
    <source>
        <dbReference type="Proteomes" id="UP000240424"/>
    </source>
</evidence>
<dbReference type="Proteomes" id="UP000240424">
    <property type="component" value="Unassembled WGS sequence"/>
</dbReference>
<dbReference type="EMBL" id="FUEZ01000004">
    <property type="protein sequence ID" value="SPM42895.1"/>
    <property type="molecule type" value="Genomic_DNA"/>
</dbReference>
<sequence>MKMWIEIQGHDDDDEYSDAATYEILTGGVLKVASGNDIHLYSPAHWQEAIIDTRPAVQRDEQVQQLDEDLKWQ</sequence>
<keyword evidence="2" id="KW-1185">Reference proteome</keyword>
<name>A0A2U3PGW2_9MYCO</name>
<gene>
    <name evidence="1" type="ORF">MNAB215_5115</name>
</gene>
<dbReference type="AlphaFoldDB" id="A0A2U3PGW2"/>
<proteinExistence type="predicted"/>
<dbReference type="RefSeq" id="WP_077081253.1">
    <property type="nucleotide sequence ID" value="NZ_FUEZ01000004.1"/>
</dbReference>